<feature type="transmembrane region" description="Helical" evidence="6">
    <location>
        <begin position="1786"/>
        <end position="1807"/>
    </location>
</feature>
<name>B3T549_9ZZZZ</name>
<dbReference type="SUPFAM" id="SSF69318">
    <property type="entry name" value="Integrin alpha N-terminal domain"/>
    <property type="match status" value="1"/>
</dbReference>
<gene>
    <name evidence="7" type="ORF">ALOHA_HF4000ANIW137P11ctg1g20</name>
</gene>
<dbReference type="EMBL" id="EU016607">
    <property type="protein sequence ID" value="ABZ07708.1"/>
    <property type="molecule type" value="Genomic_DNA"/>
</dbReference>
<dbReference type="InterPro" id="IPR013783">
    <property type="entry name" value="Ig-like_fold"/>
</dbReference>
<sequence>MSMLYPREHSSNSRTSVLVAGLMLFLSASPLFLHSTSAPSSFLDSEVQSSETGIIDPWTDGDQPWPQAGRTPDRMSVGPAHSSSGGAGIDVPANASELLTVIEPVVNWVYGSYSIGTDALGTPIADLSDQISTESAAAERCGGSSLFTILIQTVNVGGNDHSFMRIIEGEDSSLVWEVDLGATEIVKASPLVVDLDEDGKQEILVVYDTAASMHVDAWSPSLECSVTGWSSGGNSGDLLWTYSNDELRISSSEGPYTSNLFGGHKPTTQPLLADLDLDGDAELVIAAIDEISGDPVVVALPLSAGSAPTSLWESTLEDGSHPSDPAFAQMDDTTGYVMLTTTEASSGAMWVWKIDSQTGDQKWGGLSLMNLDGDTDVPHIRLPGPVIVNLDDDSTPEMVLTIPTDADGASGVDGAEYRGLEIGDGSELWSFEAVNGFADAPPIVIDTDADGKGDRVCWVTWYQETTARHGKAGCHDISTTNPQLEWHRDLEMSSGLPNDEIAVAPPVWIDIDGNGAPELIVAFGRSLWAFDGDEGTQTGVNNHWNNEVEVEHRTWSAPALADIDGDATLDIIIGDTVISTALADVRPLLDGRSIDFNPSAPDPGESVTVTALFENAGTSTTDRPIDAVLFADGVEIGRHRADSLDPTGPTGNAGFESFSIEWSGPLGEHSFQLVVDPYQNVSQSRYDNDDQMTSLAIIPPYNASFEMPTDPIRIDPGSSALAQPTIRSTGRLAGIWSLSVDDTTLPEGWTWTDETLGGLDGIEIGSDDTWTPDLRIHAPADASGSAAGHLSLTLTLDEDVNVSVTGVLAVEANRTRGLSIRGPSGTTASTGYGLIGESAKAWLIVENLGNADENSIGMNWGGTSWDSSGNNLALHDSGGEEITALTLSAGETKVISARLGVPTDSYLGDSVSTSLTMCVGSDEDETCQTVQLSFVASGVVAEVDHQRSMPENTLQWTVMADLPPSVNSINWSLADAGMTLTGWAWSGSSSLTISGDDVQISGTAGSRTTGTLTLNLPPDSVPAFHTFSDIGSLDANHALRLSVEVLQIHRAGLTLVSPTESPHLVEVDTPSSATVRLYNPGNGQDSYTMTHDILLDENLSEDPGISVTFSADQVSLAAGNLRTLPIEIVLPASTPARTPVKILFTMTSDGDAAVADSVILILEARQDHRWEITSSVDGLEVEGRTFAIQPGSTLLVDVQVKNVGNLQDDLSLGTTQTVTYSGTDSSQGWSAVGDSVDQVAVNGSAWLTITVQIPADAWNGSITDIEVTATAFDEDLLTFSFSVEVTHVASWTAVANNADLEIDPAGSTVSLMIIQQGNAPSRPYVSVHVTGENGWEVIAPEELPTMDPEENTPLDLQITPPASSHHGRTVELHVKLREGDGSGESTITLPLRVAIILDFSLTGESDWVVSDDGGYPLAELENLGNSPTTISLEILSLPQGWIVAGRTEVVLAVGEISGVPLEIIPTDDWDGASQTIRILAQDSAGNQREISLDTTQADHSWASSPVIVAVSGDSALLDIHGTNPSSSVVDDVQNQLEWDIQGGWVWYASSTAVGNQISVDGTSNLPYIAHVIEPANRIASCSISGAAIDILAQCSVFNGTEAFGYTIMLIDDEGDMLDSYEGFVAANTSAAATNLSAEAWNPLPGMRTLTLRLLDSRGVLVTMEQVTFEIRRSDWNVGLVDLEIEGEGAGQKIKVLTKRENQYLLSDANCIISVSAGTHQATHIIDMTGVYAPTPKLDRPSVEDGTEMVVRISCEFPWDEDSDSSDDEVRIILSGGAVDVNDGFEWATGFVAAALVISIALTLAWIVHNQKDRRRLLEMTEAVFRQRPSKVHQETEQSQPPVEPVQTQEESAESTQPVDSHSEERTRSGGPHVSESADEQSAAQTVEDEPSDEFESRLKRLTGSD</sequence>
<evidence type="ECO:0000256" key="1">
    <source>
        <dbReference type="ARBA" id="ARBA00004167"/>
    </source>
</evidence>
<comment type="subcellular location">
    <subcellularLocation>
        <location evidence="1">Membrane</location>
        <topology evidence="1">Single-pass membrane protein</topology>
    </subcellularLocation>
</comment>
<dbReference type="PANTHER" id="PTHR21419">
    <property type="match status" value="1"/>
</dbReference>
<keyword evidence="2 6" id="KW-0812">Transmembrane</keyword>
<accession>B3T549</accession>
<evidence type="ECO:0000256" key="3">
    <source>
        <dbReference type="ARBA" id="ARBA00022989"/>
    </source>
</evidence>
<dbReference type="GO" id="GO:0016020">
    <property type="term" value="C:membrane"/>
    <property type="evidence" value="ECO:0007669"/>
    <property type="project" value="UniProtKB-SubCell"/>
</dbReference>
<reference evidence="7" key="1">
    <citation type="journal article" date="2008" name="ISME J.">
        <title>Genomic patterns of recombination, clonal divergence and environment in marine microbial populations.</title>
        <authorList>
            <person name="Konstantinidis K.T."/>
            <person name="Delong E.F."/>
        </authorList>
    </citation>
    <scope>NUCLEOTIDE SEQUENCE</scope>
</reference>
<feature type="region of interest" description="Disordered" evidence="5">
    <location>
        <begin position="1826"/>
        <end position="1905"/>
    </location>
</feature>
<evidence type="ECO:0000256" key="2">
    <source>
        <dbReference type="ARBA" id="ARBA00022692"/>
    </source>
</evidence>
<keyword evidence="3 6" id="KW-1133">Transmembrane helix</keyword>
<evidence type="ECO:0000256" key="6">
    <source>
        <dbReference type="SAM" id="Phobius"/>
    </source>
</evidence>
<proteinExistence type="predicted"/>
<feature type="region of interest" description="Disordered" evidence="5">
    <location>
        <begin position="54"/>
        <end position="87"/>
    </location>
</feature>
<protein>
    <submittedName>
        <fullName evidence="7">Putative FG-GAP repeat protein</fullName>
    </submittedName>
</protein>
<dbReference type="InterPro" id="IPR045232">
    <property type="entry name" value="FAM234"/>
</dbReference>
<dbReference type="InterPro" id="IPR028994">
    <property type="entry name" value="Integrin_alpha_N"/>
</dbReference>
<dbReference type="Gene3D" id="2.60.40.10">
    <property type="entry name" value="Immunoglobulins"/>
    <property type="match status" value="1"/>
</dbReference>
<dbReference type="PANTHER" id="PTHR21419:SF30">
    <property type="entry name" value="IG-LIKE DOMAIN-CONTAINING PROTEIN"/>
    <property type="match status" value="1"/>
</dbReference>
<evidence type="ECO:0000256" key="4">
    <source>
        <dbReference type="ARBA" id="ARBA00023136"/>
    </source>
</evidence>
<feature type="compositionally biased region" description="Polar residues" evidence="5">
    <location>
        <begin position="1836"/>
        <end position="1859"/>
    </location>
</feature>
<organism evidence="7">
    <name type="scientific">uncultured marine microorganism HF4000_ANIW137P11</name>
    <dbReference type="NCBI Taxonomy" id="455534"/>
    <lineage>
        <taxon>unclassified sequences</taxon>
        <taxon>environmental samples</taxon>
    </lineage>
</organism>
<evidence type="ECO:0000256" key="5">
    <source>
        <dbReference type="SAM" id="MobiDB-lite"/>
    </source>
</evidence>
<evidence type="ECO:0000313" key="7">
    <source>
        <dbReference type="EMBL" id="ABZ07708.1"/>
    </source>
</evidence>
<keyword evidence="4 6" id="KW-0472">Membrane</keyword>